<comment type="subcellular location">
    <subcellularLocation>
        <location evidence="1 11">Cell membrane</location>
        <topology evidence="11">Peripheral membrane protein</topology>
    </subcellularLocation>
    <subcellularLocation>
        <location evidence="11">Cytoplasm</location>
    </subcellularLocation>
    <text evidence="11">Cell membrane association requires GtfB.</text>
</comment>
<name>A0AAE6X3G5_9STAP</name>
<dbReference type="InterPro" id="IPR054396">
    <property type="entry name" value="GtfA_EBD"/>
</dbReference>
<sequence>MTIYNINLGIGWASSGVEYAQVYRASMLRNLKQDAKFVFLDFINSENIQTYTENIGFKDDEIIWLYQYFTDIKIAPTSYTTKDLMKTINAPATNIVIKGKIKTIYLGSEQTYVRCFLKNQNEDIIDRVEYVVNHKLIKKDFYTYTKLCTEYYAPDNGAKLYMRKFYNEDGTIAYREYIDKEDSLFEINDEKLYSKQEFVAYFMKSLNLTAEDIIILDRGKGVAQPIIQNKGKSRLGVVVHAEHFNETNTNENIVLWNNFYEYQFQNHRHVDFYITATERQKQKLASQFKHYLKVEPKIYTIPVGSLKRLSKHSSRRPNSLITASRLAKEKHLDWLILSVIKAKSEIKDLTFDIYGEGSQRQMLDNLIRKHNASSYIKLKGHVHLESVYHQYEVFLSGSTSEGFGLTLMEAIGSGLGMIGLNVEYGNTTFIKNMENGILVDYVHDQDDSNEIVEKLSRAIVEIFTADMNYEAASYKIAQAFLTERIEEKWDMLIEEVLND</sequence>
<comment type="catalytic activity">
    <reaction evidence="10 11">
        <text>L-seryl-[protein] + UDP-N-acetyl-alpha-D-glucosamine = 3-O-[N-acetyl-alpha-D-glucosaminyl]-L-seryl-[protein] + UDP + H(+)</text>
        <dbReference type="Rhea" id="RHEA:59872"/>
        <dbReference type="Rhea" id="RHEA-COMP:9863"/>
        <dbReference type="Rhea" id="RHEA-COMP:15471"/>
        <dbReference type="ChEBI" id="CHEBI:15378"/>
        <dbReference type="ChEBI" id="CHEBI:29999"/>
        <dbReference type="ChEBI" id="CHEBI:57705"/>
        <dbReference type="ChEBI" id="CHEBI:58223"/>
        <dbReference type="ChEBI" id="CHEBI:143279"/>
    </reaction>
</comment>
<dbReference type="HAMAP" id="MF_01472">
    <property type="entry name" value="GtfA"/>
    <property type="match status" value="1"/>
</dbReference>
<feature type="domain" description="GtfA extended beta-sheet meander" evidence="13">
    <location>
        <begin position="98"/>
        <end position="189"/>
    </location>
</feature>
<dbReference type="Proteomes" id="UP000501122">
    <property type="component" value="Chromosome"/>
</dbReference>
<dbReference type="GO" id="GO:0005886">
    <property type="term" value="C:plasma membrane"/>
    <property type="evidence" value="ECO:0007669"/>
    <property type="project" value="UniProtKB-SubCell"/>
</dbReference>
<evidence type="ECO:0000313" key="15">
    <source>
        <dbReference type="Proteomes" id="UP000501122"/>
    </source>
</evidence>
<keyword evidence="8 11" id="KW-0547">Nucleotide-binding</keyword>
<comment type="pathway">
    <text evidence="2 11">Protein modification; protein glycosylation.</text>
</comment>
<dbReference type="InterPro" id="IPR001296">
    <property type="entry name" value="Glyco_trans_1"/>
</dbReference>
<evidence type="ECO:0000256" key="2">
    <source>
        <dbReference type="ARBA" id="ARBA00004922"/>
    </source>
</evidence>
<dbReference type="PANTHER" id="PTHR12526:SF629">
    <property type="entry name" value="TEICHURONIC ACID BIOSYNTHESIS GLYCOSYLTRANSFERASE TUAH-RELATED"/>
    <property type="match status" value="1"/>
</dbReference>
<organism evidence="14 15">
    <name type="scientific">Macrococcoides canis</name>
    <dbReference type="NCBI Taxonomy" id="1855823"/>
    <lineage>
        <taxon>Bacteria</taxon>
        <taxon>Bacillati</taxon>
        <taxon>Bacillota</taxon>
        <taxon>Bacilli</taxon>
        <taxon>Bacillales</taxon>
        <taxon>Staphylococcaceae</taxon>
        <taxon>Macrococcoides</taxon>
    </lineage>
</organism>
<evidence type="ECO:0000256" key="4">
    <source>
        <dbReference type="ARBA" id="ARBA00022475"/>
    </source>
</evidence>
<keyword evidence="6 11" id="KW-0328">Glycosyltransferase</keyword>
<dbReference type="Pfam" id="PF00534">
    <property type="entry name" value="Glycos_transf_1"/>
    <property type="match status" value="1"/>
</dbReference>
<evidence type="ECO:0000313" key="14">
    <source>
        <dbReference type="EMBL" id="QIH79284.1"/>
    </source>
</evidence>
<keyword evidence="5 11" id="KW-0963">Cytoplasm</keyword>
<comment type="function">
    <text evidence="11">Required for polymorphic O-glycosylation of the serine-rich repeat protein in this bacteria. Catalyzes the first step in glycosylation by transferring N-acetylglucosamine from UDP-GlcNAc to serine residues in the substrate protein. Part of the accessory SecA2/SecY2 system specifically required to export serine-rich repeat cell wall proteins usually encoded upstream in the same operon.</text>
</comment>
<dbReference type="GO" id="GO:0016757">
    <property type="term" value="F:glycosyltransferase activity"/>
    <property type="evidence" value="ECO:0007669"/>
    <property type="project" value="UniProtKB-UniRule"/>
</dbReference>
<dbReference type="AlphaFoldDB" id="A0AAE6X3G5"/>
<feature type="binding site" evidence="11">
    <location>
        <begin position="401"/>
        <end position="404"/>
    </location>
    <ligand>
        <name>N-acetyl-D-glucosamine</name>
        <dbReference type="ChEBI" id="CHEBI:506227"/>
    </ligand>
</feature>
<feature type="binding site" evidence="11">
    <location>
        <position position="240"/>
    </location>
    <ligand>
        <name>N-acetyl-D-glucosamine</name>
        <dbReference type="ChEBI" id="CHEBI:506227"/>
    </ligand>
</feature>
<evidence type="ECO:0000256" key="3">
    <source>
        <dbReference type="ARBA" id="ARBA00009481"/>
    </source>
</evidence>
<comment type="subunit">
    <text evidence="11">Forms a heterotetramer with 2 subunits each of GtfA and GtfB. Part of the accessory SecA2/SecY2 protein translocation apparatus.</text>
</comment>
<keyword evidence="7 11" id="KW-0808">Transferase</keyword>
<dbReference type="FunFam" id="3.40.50.2000:FF:000196">
    <property type="entry name" value="UDP-N-acetylglucosamine--peptide N-acetylglucosaminyltransferase GtfA subunit"/>
    <property type="match status" value="1"/>
</dbReference>
<gene>
    <name evidence="11 14" type="primary">gtfA</name>
    <name evidence="14" type="ORF">GTN30_11605</name>
</gene>
<feature type="domain" description="Glycosyl transferase family 1" evidence="12">
    <location>
        <begin position="316"/>
        <end position="455"/>
    </location>
</feature>
<dbReference type="GO" id="GO:0017122">
    <property type="term" value="C:protein N-acetylglucosaminyltransferase complex"/>
    <property type="evidence" value="ECO:0007669"/>
    <property type="project" value="UniProtKB-UniRule"/>
</dbReference>
<evidence type="ECO:0000256" key="8">
    <source>
        <dbReference type="ARBA" id="ARBA00022741"/>
    </source>
</evidence>
<feature type="binding site" evidence="11">
    <location>
        <begin position="381"/>
        <end position="382"/>
    </location>
    <ligand>
        <name>UDP</name>
        <dbReference type="ChEBI" id="CHEBI:58223"/>
    </ligand>
</feature>
<dbReference type="EMBL" id="CP047363">
    <property type="protein sequence ID" value="QIH79284.1"/>
    <property type="molecule type" value="Genomic_DNA"/>
</dbReference>
<evidence type="ECO:0000259" key="12">
    <source>
        <dbReference type="Pfam" id="PF00534"/>
    </source>
</evidence>
<evidence type="ECO:0000256" key="5">
    <source>
        <dbReference type="ARBA" id="ARBA00022490"/>
    </source>
</evidence>
<keyword evidence="9 11" id="KW-0472">Membrane</keyword>
<evidence type="ECO:0000259" key="13">
    <source>
        <dbReference type="Pfam" id="PF22145"/>
    </source>
</evidence>
<evidence type="ECO:0000256" key="10">
    <source>
        <dbReference type="ARBA" id="ARBA00052053"/>
    </source>
</evidence>
<feature type="binding site" evidence="11">
    <location>
        <begin position="16"/>
        <end position="19"/>
    </location>
    <ligand>
        <name>UDP</name>
        <dbReference type="ChEBI" id="CHEBI:58223"/>
    </ligand>
</feature>
<dbReference type="GO" id="GO:0005737">
    <property type="term" value="C:cytoplasm"/>
    <property type="evidence" value="ECO:0007669"/>
    <property type="project" value="UniProtKB-SubCell"/>
</dbReference>
<dbReference type="EC" id="2.4.1.-" evidence="11"/>
<evidence type="ECO:0000256" key="7">
    <source>
        <dbReference type="ARBA" id="ARBA00022679"/>
    </source>
</evidence>
<dbReference type="PANTHER" id="PTHR12526">
    <property type="entry name" value="GLYCOSYLTRANSFERASE"/>
    <property type="match status" value="1"/>
</dbReference>
<proteinExistence type="inferred from homology"/>
<keyword evidence="4 11" id="KW-1003">Cell membrane</keyword>
<dbReference type="NCBIfam" id="TIGR02918">
    <property type="entry name" value="accessory Sec system glycosyltransferase GtfA"/>
    <property type="match status" value="1"/>
</dbReference>
<comment type="similarity">
    <text evidence="3 11">Belongs to the glycosyltransferase group 1 family. Glycosyltransferase 4 subfamily.</text>
</comment>
<evidence type="ECO:0000256" key="6">
    <source>
        <dbReference type="ARBA" id="ARBA00022676"/>
    </source>
</evidence>
<dbReference type="SUPFAM" id="SSF53756">
    <property type="entry name" value="UDP-Glycosyltransferase/glycogen phosphorylase"/>
    <property type="match status" value="1"/>
</dbReference>
<dbReference type="GO" id="GO:0000166">
    <property type="term" value="F:nucleotide binding"/>
    <property type="evidence" value="ECO:0007669"/>
    <property type="project" value="UniProtKB-KW"/>
</dbReference>
<dbReference type="Pfam" id="PF22145">
    <property type="entry name" value="GtfA_EBD"/>
    <property type="match status" value="1"/>
</dbReference>
<protein>
    <recommendedName>
        <fullName evidence="11">UDP-N-acetylglucosamine--peptide N-acetylglucosaminyltransferase GtfA subunit</fullName>
        <ecNumber evidence="11">2.4.1.-</ecNumber>
    </recommendedName>
    <alternativeName>
        <fullName evidence="11">Glycosyltransferase GtfA</fullName>
    </alternativeName>
</protein>
<reference evidence="14" key="1">
    <citation type="journal article" date="2020" name="Antimicrob. Agents Chemother.">
        <title>The novel macrolide resistance genes mef(D), msr(F) and msr(H) are present on resistance islands in Macrococcus canis, Macrococcus caseolyticus and Staphylococcus aureus.</title>
        <authorList>
            <person name="Schwendener S."/>
            <person name="Dona V."/>
            <person name="Perreten V."/>
        </authorList>
    </citation>
    <scope>NUCLEOTIDE SEQUENCE</scope>
    <source>
        <strain evidence="14">Epi0076A</strain>
    </source>
</reference>
<dbReference type="Gene3D" id="3.40.50.2000">
    <property type="entry name" value="Glycogen Phosphorylase B"/>
    <property type="match status" value="2"/>
</dbReference>
<evidence type="ECO:0000256" key="1">
    <source>
        <dbReference type="ARBA" id="ARBA00004236"/>
    </source>
</evidence>
<dbReference type="InterPro" id="IPR014267">
    <property type="entry name" value="GtfA"/>
</dbReference>
<evidence type="ECO:0000256" key="9">
    <source>
        <dbReference type="ARBA" id="ARBA00023136"/>
    </source>
</evidence>
<evidence type="ECO:0000256" key="11">
    <source>
        <dbReference type="HAMAP-Rule" id="MF_01472"/>
    </source>
</evidence>
<dbReference type="RefSeq" id="WP_164953922.1">
    <property type="nucleotide sequence ID" value="NZ_CP047363.1"/>
</dbReference>
<accession>A0AAE6X3G5</accession>